<evidence type="ECO:0000313" key="3">
    <source>
        <dbReference type="Proteomes" id="UP001187682"/>
    </source>
</evidence>
<keyword evidence="3" id="KW-1185">Reference proteome</keyword>
<keyword evidence="2" id="KW-0418">Kinase</keyword>
<dbReference type="Pfam" id="PF00485">
    <property type="entry name" value="PRK"/>
    <property type="match status" value="1"/>
</dbReference>
<name>A0AAE8MRT5_9PEZI</name>
<dbReference type="GO" id="GO:0016301">
    <property type="term" value="F:kinase activity"/>
    <property type="evidence" value="ECO:0007669"/>
    <property type="project" value="UniProtKB-KW"/>
</dbReference>
<dbReference type="EMBL" id="ONZQ02000001">
    <property type="protein sequence ID" value="SPN97470.1"/>
    <property type="molecule type" value="Genomic_DNA"/>
</dbReference>
<protein>
    <submittedName>
        <fullName evidence="2">Probable kinase-related protein</fullName>
    </submittedName>
</protein>
<comment type="caution">
    <text evidence="2">The sequence shown here is derived from an EMBL/GenBank/DDBJ whole genome shotgun (WGS) entry which is preliminary data.</text>
</comment>
<dbReference type="InterPro" id="IPR006083">
    <property type="entry name" value="PRK/URK"/>
</dbReference>
<organism evidence="2 3">
    <name type="scientific">Cephalotrichum gorgonifer</name>
    <dbReference type="NCBI Taxonomy" id="2041049"/>
    <lineage>
        <taxon>Eukaryota</taxon>
        <taxon>Fungi</taxon>
        <taxon>Dikarya</taxon>
        <taxon>Ascomycota</taxon>
        <taxon>Pezizomycotina</taxon>
        <taxon>Sordariomycetes</taxon>
        <taxon>Hypocreomycetidae</taxon>
        <taxon>Microascales</taxon>
        <taxon>Microascaceae</taxon>
        <taxon>Cephalotrichum</taxon>
    </lineage>
</organism>
<dbReference type="SUPFAM" id="SSF52540">
    <property type="entry name" value="P-loop containing nucleoside triphosphate hydrolases"/>
    <property type="match status" value="1"/>
</dbReference>
<evidence type="ECO:0000259" key="1">
    <source>
        <dbReference type="Pfam" id="PF00485"/>
    </source>
</evidence>
<dbReference type="InterPro" id="IPR027417">
    <property type="entry name" value="P-loop_NTPase"/>
</dbReference>
<reference evidence="2" key="1">
    <citation type="submission" date="2018-03" db="EMBL/GenBank/DDBJ databases">
        <authorList>
            <person name="Guldener U."/>
        </authorList>
    </citation>
    <scope>NUCLEOTIDE SEQUENCE</scope>
</reference>
<accession>A0AAE8MRT5</accession>
<dbReference type="Gene3D" id="3.40.50.300">
    <property type="entry name" value="P-loop containing nucleotide triphosphate hydrolases"/>
    <property type="match status" value="2"/>
</dbReference>
<dbReference type="AlphaFoldDB" id="A0AAE8MRT5"/>
<dbReference type="GO" id="GO:0005524">
    <property type="term" value="F:ATP binding"/>
    <property type="evidence" value="ECO:0007669"/>
    <property type="project" value="InterPro"/>
</dbReference>
<proteinExistence type="predicted"/>
<sequence>MEEQVSRLAAKVQAKLEGLPPDRRLLIGIAGIPGSGKTTLARLITARLNAARPDTAIAVPMDGFHLTRAALSALPDPVNAHARRGAAFTFDAAAFHSLILSLREPISNVVPANPPVPVYAPSFDHAVKDPKENDIPILQTHKVVVVEGNYTALAKPPWSSAAALFDELWFVEVAFDTARSRLIRRHVKAGIAADEEEAGRRADENDLVNGREIVENMVPVDEVIHSIADDNWV</sequence>
<dbReference type="PANTHER" id="PTHR10285">
    <property type="entry name" value="URIDINE KINASE"/>
    <property type="match status" value="1"/>
</dbReference>
<dbReference type="Proteomes" id="UP001187682">
    <property type="component" value="Unassembled WGS sequence"/>
</dbReference>
<keyword evidence="2" id="KW-0808">Transferase</keyword>
<feature type="domain" description="Phosphoribulokinase/uridine kinase" evidence="1">
    <location>
        <begin position="26"/>
        <end position="185"/>
    </location>
</feature>
<gene>
    <name evidence="2" type="ORF">DNG_00984</name>
</gene>
<evidence type="ECO:0000313" key="2">
    <source>
        <dbReference type="EMBL" id="SPN97470.1"/>
    </source>
</evidence>